<evidence type="ECO:0000256" key="1">
    <source>
        <dbReference type="SAM" id="MobiDB-lite"/>
    </source>
</evidence>
<dbReference type="Proteomes" id="UP001501563">
    <property type="component" value="Unassembled WGS sequence"/>
</dbReference>
<gene>
    <name evidence="2" type="ORF">GCM10022207_18160</name>
</gene>
<evidence type="ECO:0000313" key="3">
    <source>
        <dbReference type="Proteomes" id="UP001501563"/>
    </source>
</evidence>
<protein>
    <submittedName>
        <fullName evidence="2">Uncharacterized protein</fullName>
    </submittedName>
</protein>
<name>A0ABP7JUF9_9ACTN</name>
<feature type="region of interest" description="Disordered" evidence="1">
    <location>
        <begin position="84"/>
        <end position="124"/>
    </location>
</feature>
<keyword evidence="3" id="KW-1185">Reference proteome</keyword>
<comment type="caution">
    <text evidence="2">The sequence shown here is derived from an EMBL/GenBank/DDBJ whole genome shotgun (WGS) entry which is preliminary data.</text>
</comment>
<feature type="compositionally biased region" description="Polar residues" evidence="1">
    <location>
        <begin position="115"/>
        <end position="124"/>
    </location>
</feature>
<reference evidence="3" key="1">
    <citation type="journal article" date="2019" name="Int. J. Syst. Evol. Microbiol.">
        <title>The Global Catalogue of Microorganisms (GCM) 10K type strain sequencing project: providing services to taxonomists for standard genome sequencing and annotation.</title>
        <authorList>
            <consortium name="The Broad Institute Genomics Platform"/>
            <consortium name="The Broad Institute Genome Sequencing Center for Infectious Disease"/>
            <person name="Wu L."/>
            <person name="Ma J."/>
        </authorList>
    </citation>
    <scope>NUCLEOTIDE SEQUENCE [LARGE SCALE GENOMIC DNA]</scope>
    <source>
        <strain evidence="3">JCM 16578</strain>
    </source>
</reference>
<sequence length="124" mass="13588">MGDPVHGSLPVENAGSVPLCLFVEPYGEDFWLEPGETVTVSPVSDGVNVQFAVTVADELVSVWLFEDGDPNRVVLESQVIDTSGSPLECGHQRHDRRIPGPFLRRGIKPDHSPDTTRGNNRGRR</sequence>
<proteinExistence type="predicted"/>
<accession>A0ABP7JUF9</accession>
<dbReference type="RefSeq" id="WP_345547393.1">
    <property type="nucleotide sequence ID" value="NZ_BAAAZA010000004.1"/>
</dbReference>
<evidence type="ECO:0000313" key="2">
    <source>
        <dbReference type="EMBL" id="GAA3855172.1"/>
    </source>
</evidence>
<organism evidence="2 3">
    <name type="scientific">Streptomyces lannensis</name>
    <dbReference type="NCBI Taxonomy" id="766498"/>
    <lineage>
        <taxon>Bacteria</taxon>
        <taxon>Bacillati</taxon>
        <taxon>Actinomycetota</taxon>
        <taxon>Actinomycetes</taxon>
        <taxon>Kitasatosporales</taxon>
        <taxon>Streptomycetaceae</taxon>
        <taxon>Streptomyces</taxon>
    </lineage>
</organism>
<dbReference type="EMBL" id="BAAAZA010000004">
    <property type="protein sequence ID" value="GAA3855172.1"/>
    <property type="molecule type" value="Genomic_DNA"/>
</dbReference>